<evidence type="ECO:0000313" key="2">
    <source>
        <dbReference type="Proteomes" id="UP001598673"/>
    </source>
</evidence>
<keyword evidence="2" id="KW-1185">Reference proteome</keyword>
<protein>
    <submittedName>
        <fullName evidence="1">Uncharacterized protein</fullName>
    </submittedName>
</protein>
<organism evidence="1 2">
    <name type="scientific">Prauserella salsuginis</name>
    <dbReference type="NCBI Taxonomy" id="387889"/>
    <lineage>
        <taxon>Bacteria</taxon>
        <taxon>Bacillati</taxon>
        <taxon>Actinomycetota</taxon>
        <taxon>Actinomycetes</taxon>
        <taxon>Pseudonocardiales</taxon>
        <taxon>Pseudonocardiaceae</taxon>
        <taxon>Prauserella</taxon>
        <taxon>Prauserella salsuginis group</taxon>
    </lineage>
</organism>
<dbReference type="Proteomes" id="UP001598673">
    <property type="component" value="Unassembled WGS sequence"/>
</dbReference>
<gene>
    <name evidence="1" type="ORF">ACFWGY_07120</name>
</gene>
<evidence type="ECO:0000313" key="1">
    <source>
        <dbReference type="EMBL" id="MFD6793094.1"/>
    </source>
</evidence>
<comment type="caution">
    <text evidence="1">The sequence shown here is derived from an EMBL/GenBank/DDBJ whole genome shotgun (WGS) entry which is preliminary data.</text>
</comment>
<dbReference type="EMBL" id="JBHXCV010000003">
    <property type="protein sequence ID" value="MFD6793094.1"/>
    <property type="molecule type" value="Genomic_DNA"/>
</dbReference>
<dbReference type="RefSeq" id="WP_258937785.1">
    <property type="nucleotide sequence ID" value="NZ_JANBBF010000012.1"/>
</dbReference>
<accession>A0ABW6G1L6</accession>
<reference evidence="1 2" key="1">
    <citation type="submission" date="2024-09" db="EMBL/GenBank/DDBJ databases">
        <title>The Natural Products Discovery Center: Release of the First 8490 Sequenced Strains for Exploring Actinobacteria Biosynthetic Diversity.</title>
        <authorList>
            <person name="Kalkreuter E."/>
            <person name="Kautsar S.A."/>
            <person name="Yang D."/>
            <person name="Bader C.D."/>
            <person name="Teijaro C.N."/>
            <person name="Fluegel L."/>
            <person name="Davis C.M."/>
            <person name="Simpson J.R."/>
            <person name="Lauterbach L."/>
            <person name="Steele A.D."/>
            <person name="Gui C."/>
            <person name="Meng S."/>
            <person name="Li G."/>
            <person name="Viehrig K."/>
            <person name="Ye F."/>
            <person name="Su P."/>
            <person name="Kiefer A.F."/>
            <person name="Nichols A."/>
            <person name="Cepeda A.J."/>
            <person name="Yan W."/>
            <person name="Fan B."/>
            <person name="Jiang Y."/>
            <person name="Adhikari A."/>
            <person name="Zheng C.-J."/>
            <person name="Schuster L."/>
            <person name="Cowan T.M."/>
            <person name="Smanski M.J."/>
            <person name="Chevrette M.G."/>
            <person name="De Carvalho L.P.S."/>
            <person name="Shen B."/>
        </authorList>
    </citation>
    <scope>NUCLEOTIDE SEQUENCE [LARGE SCALE GENOMIC DNA]</scope>
    <source>
        <strain evidence="1 2">NPDC060353</strain>
    </source>
</reference>
<name>A0ABW6G1L6_9PSEU</name>
<proteinExistence type="predicted"/>
<sequence>MQNLDADEQLAPGAVETLVAAMREHAFEQLTLAPAWVPPTRPER</sequence>